<sequence length="188" mass="20785">MSLVCLRRKTLAKTILLILGAGALFLAFPSGAISETTPSANSKKHFLFHIKTSLEKDDAQICVAPNLAWAALHGGHRVTLLFDGSAVTSVKKKWRILGPAATDMDRAPLPDREKKALAEQFNEKLETIPDNYGDYLAFLKERGAKLYINKTMTVLYNIDSSEIDPNLTPVSLSEMVKAMENADIYIVY</sequence>
<dbReference type="EMBL" id="OX336137">
    <property type="protein sequence ID" value="CAI2717091.1"/>
    <property type="molecule type" value="Genomic_DNA"/>
</dbReference>
<dbReference type="RefSeq" id="WP_282010057.1">
    <property type="nucleotide sequence ID" value="NZ_OX336137.1"/>
</dbReference>
<dbReference type="InterPro" id="IPR027396">
    <property type="entry name" value="DsrEFH-like"/>
</dbReference>
<dbReference type="SUPFAM" id="SSF75169">
    <property type="entry name" value="DsrEFH-like"/>
    <property type="match status" value="1"/>
</dbReference>
<accession>A0ABN8W1T4</accession>
<reference evidence="1 2" key="1">
    <citation type="submission" date="2022-09" db="EMBL/GenBank/DDBJ databases">
        <authorList>
            <person name="Kop L."/>
        </authorList>
    </citation>
    <scope>NUCLEOTIDE SEQUENCE [LARGE SCALE GENOMIC DNA]</scope>
    <source>
        <strain evidence="1 2">347</strain>
    </source>
</reference>
<evidence type="ECO:0000313" key="1">
    <source>
        <dbReference type="EMBL" id="CAI2717091.1"/>
    </source>
</evidence>
<gene>
    <name evidence="1" type="ORF">NSPWAT_0232</name>
</gene>
<keyword evidence="2" id="KW-1185">Reference proteome</keyword>
<proteinExistence type="predicted"/>
<dbReference type="Proteomes" id="UP001157733">
    <property type="component" value="Chromosome"/>
</dbReference>
<dbReference type="Gene3D" id="3.40.1260.10">
    <property type="entry name" value="DsrEFH-like"/>
    <property type="match status" value="1"/>
</dbReference>
<organism evidence="1 2">
    <name type="scientific">Nitrospina watsonii</name>
    <dbReference type="NCBI Taxonomy" id="1323948"/>
    <lineage>
        <taxon>Bacteria</taxon>
        <taxon>Pseudomonadati</taxon>
        <taxon>Nitrospinota/Tectimicrobiota group</taxon>
        <taxon>Nitrospinota</taxon>
        <taxon>Nitrospinia</taxon>
        <taxon>Nitrospinales</taxon>
        <taxon>Nitrospinaceae</taxon>
        <taxon>Nitrospina</taxon>
    </lineage>
</organism>
<evidence type="ECO:0000313" key="2">
    <source>
        <dbReference type="Proteomes" id="UP001157733"/>
    </source>
</evidence>
<protein>
    <submittedName>
        <fullName evidence="1">Uncharacterized protein</fullName>
    </submittedName>
</protein>
<name>A0ABN8W1T4_9BACT</name>